<gene>
    <name evidence="1" type="ORF">NCTC9601_06586</name>
</gene>
<evidence type="ECO:0000313" key="2">
    <source>
        <dbReference type="Proteomes" id="UP000251123"/>
    </source>
</evidence>
<evidence type="ECO:0000313" key="1">
    <source>
        <dbReference type="EMBL" id="SQC71387.1"/>
    </source>
</evidence>
<dbReference type="Proteomes" id="UP000251123">
    <property type="component" value="Unassembled WGS sequence"/>
</dbReference>
<dbReference type="EMBL" id="UASN01000023">
    <property type="protein sequence ID" value="SQC71387.1"/>
    <property type="molecule type" value="Genomic_DNA"/>
</dbReference>
<accession>A0A2X3HFK9</accession>
<organism evidence="1 2">
    <name type="scientific">Klebsiella pneumoniae</name>
    <dbReference type="NCBI Taxonomy" id="573"/>
    <lineage>
        <taxon>Bacteria</taxon>
        <taxon>Pseudomonadati</taxon>
        <taxon>Pseudomonadota</taxon>
        <taxon>Gammaproteobacteria</taxon>
        <taxon>Enterobacterales</taxon>
        <taxon>Enterobacteriaceae</taxon>
        <taxon>Klebsiella/Raoultella group</taxon>
        <taxon>Klebsiella</taxon>
        <taxon>Klebsiella pneumoniae complex</taxon>
    </lineage>
</organism>
<sequence length="44" mass="4610">MMGRSEVETGLLLTPWPLATHGDGAAGRLFDRKCHAGLLGLSAC</sequence>
<name>A0A2X3HFK9_KLEPN</name>
<proteinExistence type="predicted"/>
<dbReference type="AlphaFoldDB" id="A0A2X3HFK9"/>
<protein>
    <submittedName>
        <fullName evidence="1">Transport protein</fullName>
    </submittedName>
</protein>
<reference evidence="1 2" key="1">
    <citation type="submission" date="2018-06" db="EMBL/GenBank/DDBJ databases">
        <authorList>
            <consortium name="Pathogen Informatics"/>
            <person name="Doyle S."/>
        </authorList>
    </citation>
    <scope>NUCLEOTIDE SEQUENCE [LARGE SCALE GENOMIC DNA]</scope>
    <source>
        <strain evidence="1 2">NCTC9601</strain>
    </source>
</reference>